<reference evidence="2" key="2">
    <citation type="submission" date="2016-02" db="EMBL/GenBank/DDBJ databases">
        <title>Genome sequencing of Aspergillus luchuensis NBRC 4314.</title>
        <authorList>
            <person name="Yamada O."/>
        </authorList>
    </citation>
    <scope>NUCLEOTIDE SEQUENCE [LARGE SCALE GENOMIC DNA]</scope>
    <source>
        <strain evidence="2">RIB 2604</strain>
    </source>
</reference>
<dbReference type="EMBL" id="BCWF01000018">
    <property type="protein sequence ID" value="GAT24618.1"/>
    <property type="molecule type" value="Genomic_DNA"/>
</dbReference>
<name>A0A146FFP1_ASPKA</name>
<dbReference type="Proteomes" id="UP000075230">
    <property type="component" value="Unassembled WGS sequence"/>
</dbReference>
<dbReference type="AlphaFoldDB" id="A0A146FFP1"/>
<reference evidence="1 2" key="1">
    <citation type="journal article" date="2016" name="DNA Res.">
        <title>Genome sequence of Aspergillus luchuensis NBRC 4314.</title>
        <authorList>
            <person name="Yamada O."/>
            <person name="Machida M."/>
            <person name="Hosoyama A."/>
            <person name="Goto M."/>
            <person name="Takahashi T."/>
            <person name="Futagami T."/>
            <person name="Yamagata Y."/>
            <person name="Takeuchi M."/>
            <person name="Kobayashi T."/>
            <person name="Koike H."/>
            <person name="Abe K."/>
            <person name="Asai K."/>
            <person name="Arita M."/>
            <person name="Fujita N."/>
            <person name="Fukuda K."/>
            <person name="Higa K."/>
            <person name="Horikawa H."/>
            <person name="Ishikawa T."/>
            <person name="Jinno K."/>
            <person name="Kato Y."/>
            <person name="Kirimura K."/>
            <person name="Mizutani O."/>
            <person name="Nakasone K."/>
            <person name="Sano M."/>
            <person name="Shiraishi Y."/>
            <person name="Tsukahara M."/>
            <person name="Gomi K."/>
        </authorList>
    </citation>
    <scope>NUCLEOTIDE SEQUENCE [LARGE SCALE GENOMIC DNA]</scope>
    <source>
        <strain evidence="1 2">RIB 2604</strain>
    </source>
</reference>
<gene>
    <name evidence="1" type="ORF">RIB2604_01804480</name>
</gene>
<evidence type="ECO:0000313" key="2">
    <source>
        <dbReference type="Proteomes" id="UP000075230"/>
    </source>
</evidence>
<organism evidence="1 2">
    <name type="scientific">Aspergillus kawachii</name>
    <name type="common">White koji mold</name>
    <name type="synonym">Aspergillus awamori var. kawachi</name>
    <dbReference type="NCBI Taxonomy" id="1069201"/>
    <lineage>
        <taxon>Eukaryota</taxon>
        <taxon>Fungi</taxon>
        <taxon>Dikarya</taxon>
        <taxon>Ascomycota</taxon>
        <taxon>Pezizomycotina</taxon>
        <taxon>Eurotiomycetes</taxon>
        <taxon>Eurotiomycetidae</taxon>
        <taxon>Eurotiales</taxon>
        <taxon>Aspergillaceae</taxon>
        <taxon>Aspergillus</taxon>
        <taxon>Aspergillus subgen. Circumdati</taxon>
    </lineage>
</organism>
<comment type="caution">
    <text evidence="1">The sequence shown here is derived from an EMBL/GenBank/DDBJ whole genome shotgun (WGS) entry which is preliminary data.</text>
</comment>
<accession>A0A146FFP1</accession>
<evidence type="ECO:0000313" key="1">
    <source>
        <dbReference type="EMBL" id="GAT24618.1"/>
    </source>
</evidence>
<proteinExistence type="predicted"/>
<protein>
    <submittedName>
        <fullName evidence="1">Similar to An16g04550</fullName>
    </submittedName>
</protein>
<sequence>MASNEENLPLGRNHRMRLVRLRVSETEIDVLTEEEDDLKRPPFCMGFIHPLSKTTEWSPASELRGQSFAVWANTPVIESDFDRIVQQYMQCCAQHDRPRAVRSGSQRGGITVGFRLQLQPETPKAGR</sequence>